<organism evidence="12 13">
    <name type="scientific">Baekduia soli</name>
    <dbReference type="NCBI Taxonomy" id="496014"/>
    <lineage>
        <taxon>Bacteria</taxon>
        <taxon>Bacillati</taxon>
        <taxon>Actinomycetota</taxon>
        <taxon>Thermoleophilia</taxon>
        <taxon>Solirubrobacterales</taxon>
        <taxon>Baekduiaceae</taxon>
        <taxon>Baekduia</taxon>
    </lineage>
</organism>
<keyword evidence="9" id="KW-0234">DNA repair</keyword>
<reference evidence="12 13" key="1">
    <citation type="journal article" date="2018" name="J. Microbiol.">
        <title>Baekduia soli gen. nov., sp. nov., a novel bacterium isolated from the soil of Baekdu Mountain and proposal of a novel family name, Baekduiaceae fam. nov.</title>
        <authorList>
            <person name="An D.S."/>
            <person name="Siddiqi M.Z."/>
            <person name="Kim K.H."/>
            <person name="Yu H.S."/>
            <person name="Im W.T."/>
        </authorList>
    </citation>
    <scope>NUCLEOTIDE SEQUENCE [LARGE SCALE GENOMIC DNA]</scope>
    <source>
        <strain evidence="12 13">BR7-21</strain>
    </source>
</reference>
<dbReference type="GO" id="GO:0004386">
    <property type="term" value="F:helicase activity"/>
    <property type="evidence" value="ECO:0007669"/>
    <property type="project" value="UniProtKB-KW"/>
</dbReference>
<keyword evidence="2" id="KW-0547">Nucleotide-binding</keyword>
<feature type="domain" description="PD-(D/E)XK endonuclease-like" evidence="11">
    <location>
        <begin position="371"/>
        <end position="656"/>
    </location>
</feature>
<feature type="region of interest" description="Disordered" evidence="10">
    <location>
        <begin position="581"/>
        <end position="605"/>
    </location>
</feature>
<dbReference type="GO" id="GO:0004527">
    <property type="term" value="F:exonuclease activity"/>
    <property type="evidence" value="ECO:0007669"/>
    <property type="project" value="UniProtKB-KW"/>
</dbReference>
<accession>A0A5B8UAF2</accession>
<sequence length="660" mass="71494">MAPEEIAVVHRGLETAAPLLDQVFRAYDLPVALDREIRAGHAALGRGLIALLRCALLDGSADDLLAWLRTPGVLRVPAFADRLEARARRDGARTAREARALWEQEHWPLEALDHLARAHERGGVRAVGERLAAEAATMLAAPWRRQAPVLDEEGEVDARVASALRRALSELAALPPAMQPGPAELAATLEALPVFLGAPAGPGRITITRPQSLRARRVRALFCIGLQEGVFPAPSRPEPFLGDDERREINAATGLRLRLHEDALQVERLFFYAAVSRPTELLVLGWHAATDDGSPSVRSLLVDDVADLLDAGWAQRAQRRELGAAGWPRDAAPTEREAARFAAADAPPAQPEAIGPLRAPAALGPLRERHTWSASQLEAWASCPVRWFVERHLRPAVLVPDPEPMLRGELAHRVLEHALSALAADGGGLVPERLPDARALVHAALAEHAQDFRISPNPERLRSALRRLEVDLLRYLEYAAHAGGSFRPSLFEVTFGQPEDPYPPLELDDGALRIAGRIDRVDLAPGGSPRQAIVYDYKGKTATAQARWQDEGKLQVALYLLMVRHVLGLEPVGGLYQPLGAAPDAQRPRGAVRRDADPGLDTVGTDRVAPEELEALLEACTQAARDAVSELRRGALAPAPDRCAYGGGCAHPTICRCMTA</sequence>
<evidence type="ECO:0000256" key="3">
    <source>
        <dbReference type="ARBA" id="ARBA00022763"/>
    </source>
</evidence>
<dbReference type="OrthoDB" id="5240607at2"/>
<keyword evidence="4" id="KW-0378">Hydrolase</keyword>
<evidence type="ECO:0000256" key="1">
    <source>
        <dbReference type="ARBA" id="ARBA00022722"/>
    </source>
</evidence>
<dbReference type="GO" id="GO:0005524">
    <property type="term" value="F:ATP binding"/>
    <property type="evidence" value="ECO:0007669"/>
    <property type="project" value="UniProtKB-KW"/>
</dbReference>
<protein>
    <recommendedName>
        <fullName evidence="11">PD-(D/E)XK endonuclease-like domain-containing protein</fullName>
    </recommendedName>
</protein>
<keyword evidence="3" id="KW-0227">DNA damage</keyword>
<keyword evidence="1" id="KW-0540">Nuclease</keyword>
<dbReference type="Gene3D" id="3.40.50.300">
    <property type="entry name" value="P-loop containing nucleotide triphosphate hydrolases"/>
    <property type="match status" value="1"/>
</dbReference>
<dbReference type="SUPFAM" id="SSF52540">
    <property type="entry name" value="P-loop containing nucleoside triphosphate hydrolases"/>
    <property type="match status" value="1"/>
</dbReference>
<keyword evidence="13" id="KW-1185">Reference proteome</keyword>
<evidence type="ECO:0000256" key="6">
    <source>
        <dbReference type="ARBA" id="ARBA00022839"/>
    </source>
</evidence>
<dbReference type="PANTHER" id="PTHR30591">
    <property type="entry name" value="RECBCD ENZYME SUBUNIT RECC"/>
    <property type="match status" value="1"/>
</dbReference>
<dbReference type="AlphaFoldDB" id="A0A5B8UAF2"/>
<dbReference type="InterPro" id="IPR011604">
    <property type="entry name" value="PDDEXK-like_dom_sf"/>
</dbReference>
<keyword evidence="7" id="KW-0067">ATP-binding</keyword>
<evidence type="ECO:0000256" key="2">
    <source>
        <dbReference type="ARBA" id="ARBA00022741"/>
    </source>
</evidence>
<dbReference type="Gene3D" id="3.90.320.10">
    <property type="match status" value="1"/>
</dbReference>
<dbReference type="Proteomes" id="UP000321805">
    <property type="component" value="Chromosome"/>
</dbReference>
<dbReference type="GO" id="GO:0006281">
    <property type="term" value="P:DNA repair"/>
    <property type="evidence" value="ECO:0007669"/>
    <property type="project" value="UniProtKB-KW"/>
</dbReference>
<keyword evidence="5" id="KW-0347">Helicase</keyword>
<keyword evidence="6" id="KW-0269">Exonuclease</keyword>
<dbReference type="GO" id="GO:0003677">
    <property type="term" value="F:DNA binding"/>
    <property type="evidence" value="ECO:0007669"/>
    <property type="project" value="UniProtKB-KW"/>
</dbReference>
<evidence type="ECO:0000313" key="13">
    <source>
        <dbReference type="Proteomes" id="UP000321805"/>
    </source>
</evidence>
<dbReference type="KEGG" id="bsol:FSW04_22215"/>
<evidence type="ECO:0000256" key="9">
    <source>
        <dbReference type="ARBA" id="ARBA00023204"/>
    </source>
</evidence>
<dbReference type="PANTHER" id="PTHR30591:SF1">
    <property type="entry name" value="RECBCD ENZYME SUBUNIT RECC"/>
    <property type="match status" value="1"/>
</dbReference>
<proteinExistence type="predicted"/>
<dbReference type="Pfam" id="PF12705">
    <property type="entry name" value="PDDEXK_1"/>
    <property type="match status" value="1"/>
</dbReference>
<evidence type="ECO:0000256" key="10">
    <source>
        <dbReference type="SAM" id="MobiDB-lite"/>
    </source>
</evidence>
<evidence type="ECO:0000256" key="5">
    <source>
        <dbReference type="ARBA" id="ARBA00022806"/>
    </source>
</evidence>
<evidence type="ECO:0000256" key="8">
    <source>
        <dbReference type="ARBA" id="ARBA00023125"/>
    </source>
</evidence>
<name>A0A5B8UAF2_9ACTN</name>
<dbReference type="GO" id="GO:0006310">
    <property type="term" value="P:DNA recombination"/>
    <property type="evidence" value="ECO:0007669"/>
    <property type="project" value="TreeGrafter"/>
</dbReference>
<evidence type="ECO:0000256" key="7">
    <source>
        <dbReference type="ARBA" id="ARBA00022840"/>
    </source>
</evidence>
<evidence type="ECO:0000256" key="4">
    <source>
        <dbReference type="ARBA" id="ARBA00022801"/>
    </source>
</evidence>
<dbReference type="RefSeq" id="WP_146922380.1">
    <property type="nucleotide sequence ID" value="NZ_CP042430.1"/>
</dbReference>
<evidence type="ECO:0000313" key="12">
    <source>
        <dbReference type="EMBL" id="QEC50015.1"/>
    </source>
</evidence>
<evidence type="ECO:0000259" key="11">
    <source>
        <dbReference type="Pfam" id="PF12705"/>
    </source>
</evidence>
<dbReference type="InterPro" id="IPR027417">
    <property type="entry name" value="P-loop_NTPase"/>
</dbReference>
<gene>
    <name evidence="12" type="ORF">FSW04_22215</name>
</gene>
<dbReference type="InterPro" id="IPR038726">
    <property type="entry name" value="PDDEXK_AddAB-type"/>
</dbReference>
<dbReference type="EMBL" id="CP042430">
    <property type="protein sequence ID" value="QEC50015.1"/>
    <property type="molecule type" value="Genomic_DNA"/>
</dbReference>
<keyword evidence="8" id="KW-0238">DNA-binding</keyword>